<evidence type="ECO:0000313" key="3">
    <source>
        <dbReference type="Proteomes" id="UP000003027"/>
    </source>
</evidence>
<comment type="caution">
    <text evidence="2">The sequence shown here is derived from an EMBL/GenBank/DDBJ whole genome shotgun (WGS) entry which is preliminary data.</text>
</comment>
<dbReference type="EMBL" id="AALD02000030">
    <property type="protein sequence ID" value="EEQ09772.1"/>
    <property type="molecule type" value="Genomic_DNA"/>
</dbReference>
<keyword evidence="1" id="KW-0472">Membrane</keyword>
<feature type="transmembrane region" description="Helical" evidence="1">
    <location>
        <begin position="12"/>
        <end position="28"/>
    </location>
</feature>
<keyword evidence="1" id="KW-0812">Transmembrane</keyword>
<keyword evidence="3" id="KW-1185">Reference proteome</keyword>
<dbReference type="Proteomes" id="UP000003027">
    <property type="component" value="Unassembled WGS sequence"/>
</dbReference>
<proteinExistence type="predicted"/>
<protein>
    <submittedName>
        <fullName evidence="2">Uncharacterized protein</fullName>
    </submittedName>
</protein>
<evidence type="ECO:0000256" key="1">
    <source>
        <dbReference type="SAM" id="Phobius"/>
    </source>
</evidence>
<reference evidence="2" key="1">
    <citation type="submission" date="2008-12" db="EMBL/GenBank/DDBJ databases">
        <title>Annotation of the Yersinia mollaretii ATCC 43969 genome.</title>
        <authorList>
            <person name="Read T.D."/>
            <person name="Akmal A."/>
            <person name="Bishop-Lilly K."/>
            <person name="Chen P.E."/>
            <person name="Cook C."/>
            <person name="Kiley M.P."/>
            <person name="Lentz S."/>
            <person name="Mateczun A."/>
            <person name="Nagarajan N."/>
            <person name="Nolan N."/>
            <person name="Osborne B.I."/>
            <person name="Pop M."/>
            <person name="Sozhamannan S."/>
            <person name="Stewart A.C."/>
            <person name="Sulakvelidze A."/>
            <person name="Thomason B."/>
            <person name="Willner K."/>
            <person name="Zwick M.E."/>
        </authorList>
    </citation>
    <scope>NUCLEOTIDE SEQUENCE [LARGE SCALE GENOMIC DNA]</scope>
    <source>
        <strain evidence="2">ATCC 43969</strain>
    </source>
</reference>
<evidence type="ECO:0000313" key="2">
    <source>
        <dbReference type="EMBL" id="EEQ09772.1"/>
    </source>
</evidence>
<organism evidence="2 3">
    <name type="scientific">Yersinia mollaretii (strain ATCC 43969 / DSM 18520 / CIP 103324 / CNY 7263 / WAIP 204)</name>
    <dbReference type="NCBI Taxonomy" id="349967"/>
    <lineage>
        <taxon>Bacteria</taxon>
        <taxon>Pseudomonadati</taxon>
        <taxon>Pseudomonadota</taxon>
        <taxon>Gammaproteobacteria</taxon>
        <taxon>Enterobacterales</taxon>
        <taxon>Yersiniaceae</taxon>
        <taxon>Yersinia</taxon>
    </lineage>
</organism>
<name>A0ABM9Y7G0_YERMW</name>
<gene>
    <name evidence="2" type="ORF">ymoll0001_32270</name>
</gene>
<keyword evidence="1" id="KW-1133">Transmembrane helix</keyword>
<sequence>MGASGGKIDELHFFIAWIFFYFIGFFILNPDDFICFKSNLKM</sequence>
<accession>A0ABM9Y7G0</accession>